<sequence>MKPVYIINGFLESGKTEFINFTLDQPYFQISGRTLLLLCEEGEVEYDPDVLKRSKTVVEVIDEEADFTVEKMVELEKKYRPERIIIEYNGMWKFRDLKLPWHWQVEQQITTIDASTFPVYFSNMKSMVADMLRKSEMIIFNRCDGIEDLNLYKRNVKALNPAADIVFEDQNGEIDEIMEDDLPYDLSADPIVLDDRGYGIWYLDSLDHLERYEGKTVQFTAMVMKPEGFPKDYFVPGRMAMTCCAEDMAFLGFACVYDKIGLFAERDWVKVTAVVKREYFADYEGEGPVLHAVSVTKAKQPKDPVISFV</sequence>
<dbReference type="EMBL" id="DWXE01000033">
    <property type="protein sequence ID" value="HJB91570.1"/>
    <property type="molecule type" value="Genomic_DNA"/>
</dbReference>
<evidence type="ECO:0000313" key="4">
    <source>
        <dbReference type="Proteomes" id="UP000886883"/>
    </source>
</evidence>
<name>A0A9D2MTW0_9FIRM</name>
<organism evidence="3 4">
    <name type="scientific">Candidatus Eisenbergiella merdigallinarum</name>
    <dbReference type="NCBI Taxonomy" id="2838552"/>
    <lineage>
        <taxon>Bacteria</taxon>
        <taxon>Bacillati</taxon>
        <taxon>Bacillota</taxon>
        <taxon>Clostridia</taxon>
        <taxon>Lachnospirales</taxon>
        <taxon>Lachnospiraceae</taxon>
        <taxon>Eisenbergiella</taxon>
    </lineage>
</organism>
<dbReference type="Pfam" id="PF21537">
    <property type="entry name" value="DUF1980_C"/>
    <property type="match status" value="1"/>
</dbReference>
<evidence type="ECO:0000313" key="3">
    <source>
        <dbReference type="EMBL" id="HJB91570.1"/>
    </source>
</evidence>
<proteinExistence type="predicted"/>
<dbReference type="InterPro" id="IPR027417">
    <property type="entry name" value="P-loop_NTPase"/>
</dbReference>
<dbReference type="InterPro" id="IPR052955">
    <property type="entry name" value="UPF0703_membrane_permease"/>
</dbReference>
<dbReference type="Proteomes" id="UP000886883">
    <property type="component" value="Unassembled WGS sequence"/>
</dbReference>
<reference evidence="3" key="2">
    <citation type="submission" date="2021-04" db="EMBL/GenBank/DDBJ databases">
        <authorList>
            <person name="Gilroy R."/>
        </authorList>
    </citation>
    <scope>NUCLEOTIDE SEQUENCE</scope>
    <source>
        <strain evidence="3">USAMLcec3-2134</strain>
    </source>
</reference>
<dbReference type="PANTHER" id="PTHR40047:SF1">
    <property type="entry name" value="UPF0703 PROTEIN YCGQ"/>
    <property type="match status" value="1"/>
</dbReference>
<accession>A0A9D2MTW0</accession>
<dbReference type="Pfam" id="PF02492">
    <property type="entry name" value="cobW"/>
    <property type="match status" value="1"/>
</dbReference>
<dbReference type="InterPro" id="IPR003495">
    <property type="entry name" value="CobW/HypB/UreG_nucleotide-bd"/>
</dbReference>
<feature type="domain" description="DUF1980" evidence="2">
    <location>
        <begin position="175"/>
        <end position="304"/>
    </location>
</feature>
<protein>
    <submittedName>
        <fullName evidence="3">GTPase</fullName>
    </submittedName>
</protein>
<dbReference type="AlphaFoldDB" id="A0A9D2MTW0"/>
<dbReference type="InterPro" id="IPR048447">
    <property type="entry name" value="DUF1980_C"/>
</dbReference>
<dbReference type="Gene3D" id="3.40.50.300">
    <property type="entry name" value="P-loop containing nucleotide triphosphate hydrolases"/>
    <property type="match status" value="1"/>
</dbReference>
<evidence type="ECO:0000259" key="1">
    <source>
        <dbReference type="Pfam" id="PF02492"/>
    </source>
</evidence>
<gene>
    <name evidence="3" type="ORF">H9763_08920</name>
</gene>
<reference evidence="3" key="1">
    <citation type="journal article" date="2021" name="PeerJ">
        <title>Extensive microbial diversity within the chicken gut microbiome revealed by metagenomics and culture.</title>
        <authorList>
            <person name="Gilroy R."/>
            <person name="Ravi A."/>
            <person name="Getino M."/>
            <person name="Pursley I."/>
            <person name="Horton D.L."/>
            <person name="Alikhan N.F."/>
            <person name="Baker D."/>
            <person name="Gharbi K."/>
            <person name="Hall N."/>
            <person name="Watson M."/>
            <person name="Adriaenssens E.M."/>
            <person name="Foster-Nyarko E."/>
            <person name="Jarju S."/>
            <person name="Secka A."/>
            <person name="Antonio M."/>
            <person name="Oren A."/>
            <person name="Chaudhuri R.R."/>
            <person name="La Ragione R."/>
            <person name="Hildebrand F."/>
            <person name="Pallen M.J."/>
        </authorList>
    </citation>
    <scope>NUCLEOTIDE SEQUENCE</scope>
    <source>
        <strain evidence="3">USAMLcec3-2134</strain>
    </source>
</reference>
<dbReference type="PANTHER" id="PTHR40047">
    <property type="entry name" value="UPF0703 PROTEIN YCGQ"/>
    <property type="match status" value="1"/>
</dbReference>
<feature type="domain" description="CobW/HypB/UreG nucleotide-binding" evidence="1">
    <location>
        <begin position="3"/>
        <end position="166"/>
    </location>
</feature>
<dbReference type="SUPFAM" id="SSF52540">
    <property type="entry name" value="P-loop containing nucleoside triphosphate hydrolases"/>
    <property type="match status" value="1"/>
</dbReference>
<evidence type="ECO:0000259" key="2">
    <source>
        <dbReference type="Pfam" id="PF21537"/>
    </source>
</evidence>
<comment type="caution">
    <text evidence="3">The sequence shown here is derived from an EMBL/GenBank/DDBJ whole genome shotgun (WGS) entry which is preliminary data.</text>
</comment>